<evidence type="ECO:0000259" key="4">
    <source>
        <dbReference type="Pfam" id="PF00456"/>
    </source>
</evidence>
<evidence type="ECO:0000256" key="1">
    <source>
        <dbReference type="ARBA" id="ARBA00001964"/>
    </source>
</evidence>
<dbReference type="Gene3D" id="3.40.50.970">
    <property type="match status" value="1"/>
</dbReference>
<feature type="domain" description="Transketolase N-terminal" evidence="4">
    <location>
        <begin position="20"/>
        <end position="269"/>
    </location>
</feature>
<dbReference type="CDD" id="cd02012">
    <property type="entry name" value="TPP_TK"/>
    <property type="match status" value="1"/>
</dbReference>
<organism evidence="5 6">
    <name type="scientific">Feifania hominis</name>
    <dbReference type="NCBI Taxonomy" id="2763660"/>
    <lineage>
        <taxon>Bacteria</taxon>
        <taxon>Bacillati</taxon>
        <taxon>Bacillota</taxon>
        <taxon>Clostridia</taxon>
        <taxon>Eubacteriales</taxon>
        <taxon>Feifaniaceae</taxon>
        <taxon>Feifania</taxon>
    </lineage>
</organism>
<evidence type="ECO:0000313" key="5">
    <source>
        <dbReference type="EMBL" id="MBC8536412.1"/>
    </source>
</evidence>
<gene>
    <name evidence="5" type="ORF">H8695_06865</name>
</gene>
<keyword evidence="6" id="KW-1185">Reference proteome</keyword>
<dbReference type="EMBL" id="JACRSP010000002">
    <property type="protein sequence ID" value="MBC8536412.1"/>
    <property type="molecule type" value="Genomic_DNA"/>
</dbReference>
<dbReference type="InterPro" id="IPR029061">
    <property type="entry name" value="THDP-binding"/>
</dbReference>
<dbReference type="PANTHER" id="PTHR47514">
    <property type="entry name" value="TRANSKETOLASE N-TERMINAL SECTION-RELATED"/>
    <property type="match status" value="1"/>
</dbReference>
<dbReference type="SUPFAM" id="SSF52518">
    <property type="entry name" value="Thiamin diphosphate-binding fold (THDP-binding)"/>
    <property type="match status" value="1"/>
</dbReference>
<comment type="caution">
    <text evidence="5">The sequence shown here is derived from an EMBL/GenBank/DDBJ whole genome shotgun (WGS) entry which is preliminary data.</text>
</comment>
<protein>
    <submittedName>
        <fullName evidence="5">Transketolase</fullName>
    </submittedName>
</protein>
<name>A0A926DEK9_9FIRM</name>
<sequence>MVSSFYYTAGDLRRLEVQAAQIRRDIVTMIHAAKEGHPGGSLSAVEIITALYFSVMNIDPQRPQWADRDRFILSKGHACVALYAALARRGYFDPALLSSLRRYHSILQGHPDMNKTPGVDMSAGSLGNGLSAGVGMALSGRLRRRNYMTYVMLGDGELQEGIVWEAAMAASHHQLKNLVAIVDCNGVQINGWTNDVMTVEPLAEKWRSFGWRVIEANGHDMRQVLDALHTARTMCHPTAMLMRTVKGKGVSFMEDDAGWHGRPPDDEEMVRAIADIETGGAV</sequence>
<dbReference type="InterPro" id="IPR005474">
    <property type="entry name" value="Transketolase_N"/>
</dbReference>
<dbReference type="Proteomes" id="UP000620366">
    <property type="component" value="Unassembled WGS sequence"/>
</dbReference>
<comment type="cofactor">
    <cofactor evidence="1">
        <name>thiamine diphosphate</name>
        <dbReference type="ChEBI" id="CHEBI:58937"/>
    </cofactor>
</comment>
<comment type="similarity">
    <text evidence="2">Belongs to the transketolase family.</text>
</comment>
<dbReference type="PANTHER" id="PTHR47514:SF1">
    <property type="entry name" value="TRANSKETOLASE N-TERMINAL SECTION-RELATED"/>
    <property type="match status" value="1"/>
</dbReference>
<evidence type="ECO:0000256" key="2">
    <source>
        <dbReference type="ARBA" id="ARBA00007131"/>
    </source>
</evidence>
<evidence type="ECO:0000313" key="6">
    <source>
        <dbReference type="Proteomes" id="UP000620366"/>
    </source>
</evidence>
<keyword evidence="3" id="KW-0786">Thiamine pyrophosphate</keyword>
<dbReference type="Pfam" id="PF00456">
    <property type="entry name" value="Transketolase_N"/>
    <property type="match status" value="1"/>
</dbReference>
<dbReference type="AlphaFoldDB" id="A0A926DEK9"/>
<reference evidence="5" key="1">
    <citation type="submission" date="2020-08" db="EMBL/GenBank/DDBJ databases">
        <title>Genome public.</title>
        <authorList>
            <person name="Liu C."/>
            <person name="Sun Q."/>
        </authorList>
    </citation>
    <scope>NUCLEOTIDE SEQUENCE</scope>
    <source>
        <strain evidence="5">BX7</strain>
    </source>
</reference>
<accession>A0A926DEK9</accession>
<evidence type="ECO:0000256" key="3">
    <source>
        <dbReference type="ARBA" id="ARBA00023052"/>
    </source>
</evidence>
<dbReference type="RefSeq" id="WP_249300231.1">
    <property type="nucleotide sequence ID" value="NZ_JACRSP010000002.1"/>
</dbReference>
<proteinExistence type="inferred from homology"/>